<gene>
    <name evidence="8" type="primary">eamA_2</name>
    <name evidence="8" type="ORF">IMCC3135_12685</name>
</gene>
<dbReference type="PANTHER" id="PTHR32322:SF2">
    <property type="entry name" value="EAMA DOMAIN-CONTAINING PROTEIN"/>
    <property type="match status" value="1"/>
</dbReference>
<dbReference type="SUPFAM" id="SSF103481">
    <property type="entry name" value="Multidrug resistance efflux transporter EmrE"/>
    <property type="match status" value="2"/>
</dbReference>
<dbReference type="AlphaFoldDB" id="A0A2Z2NQ72"/>
<evidence type="ECO:0000313" key="9">
    <source>
        <dbReference type="Proteomes" id="UP000250079"/>
    </source>
</evidence>
<reference evidence="8 9" key="1">
    <citation type="submission" date="2016-12" db="EMBL/GenBank/DDBJ databases">
        <authorList>
            <person name="Song W.-J."/>
            <person name="Kurnit D.M."/>
        </authorList>
    </citation>
    <scope>NUCLEOTIDE SEQUENCE [LARGE SCALE GENOMIC DNA]</scope>
    <source>
        <strain evidence="8 9">IMCC3135</strain>
    </source>
</reference>
<feature type="transmembrane region" description="Helical" evidence="6">
    <location>
        <begin position="244"/>
        <end position="261"/>
    </location>
</feature>
<feature type="transmembrane region" description="Helical" evidence="6">
    <location>
        <begin position="124"/>
        <end position="144"/>
    </location>
</feature>
<dbReference type="OrthoDB" id="9809509at2"/>
<evidence type="ECO:0000256" key="3">
    <source>
        <dbReference type="ARBA" id="ARBA00022692"/>
    </source>
</evidence>
<organism evidence="8 9">
    <name type="scientific">Granulosicoccus antarcticus IMCC3135</name>
    <dbReference type="NCBI Taxonomy" id="1192854"/>
    <lineage>
        <taxon>Bacteria</taxon>
        <taxon>Pseudomonadati</taxon>
        <taxon>Pseudomonadota</taxon>
        <taxon>Gammaproteobacteria</taxon>
        <taxon>Chromatiales</taxon>
        <taxon>Granulosicoccaceae</taxon>
        <taxon>Granulosicoccus</taxon>
    </lineage>
</organism>
<protein>
    <submittedName>
        <fullName evidence="8">Putative amino-acid metabolite efflux pump</fullName>
    </submittedName>
</protein>
<feature type="transmembrane region" description="Helical" evidence="6">
    <location>
        <begin position="93"/>
        <end position="112"/>
    </location>
</feature>
<feature type="transmembrane region" description="Helical" evidence="6">
    <location>
        <begin position="180"/>
        <end position="200"/>
    </location>
</feature>
<feature type="transmembrane region" description="Helical" evidence="6">
    <location>
        <begin position="65"/>
        <end position="87"/>
    </location>
</feature>
<dbReference type="KEGG" id="gai:IMCC3135_12685"/>
<evidence type="ECO:0000256" key="4">
    <source>
        <dbReference type="ARBA" id="ARBA00022989"/>
    </source>
</evidence>
<keyword evidence="3 6" id="KW-0812">Transmembrane</keyword>
<dbReference type="InterPro" id="IPR050638">
    <property type="entry name" value="AA-Vitamin_Transporters"/>
</dbReference>
<feature type="transmembrane region" description="Helical" evidence="6">
    <location>
        <begin position="33"/>
        <end position="53"/>
    </location>
</feature>
<keyword evidence="9" id="KW-1185">Reference proteome</keyword>
<dbReference type="Pfam" id="PF00892">
    <property type="entry name" value="EamA"/>
    <property type="match status" value="2"/>
</dbReference>
<dbReference type="RefSeq" id="WP_088917922.1">
    <property type="nucleotide sequence ID" value="NZ_CP018632.1"/>
</dbReference>
<dbReference type="PANTHER" id="PTHR32322">
    <property type="entry name" value="INNER MEMBRANE TRANSPORTER"/>
    <property type="match status" value="1"/>
</dbReference>
<comment type="subcellular location">
    <subcellularLocation>
        <location evidence="1">Membrane</location>
        <topology evidence="1">Multi-pass membrane protein</topology>
    </subcellularLocation>
</comment>
<evidence type="ECO:0000313" key="8">
    <source>
        <dbReference type="EMBL" id="ASJ72625.1"/>
    </source>
</evidence>
<sequence>MKILIACAPGIFLLLWSGGFTVAKIGISDADPLTLLALRYACVVVILLPFCLIIKPPLPKGRQQWLNLALVGFLIQVAYFGTAWMAFYKGGSAGTVALITSLQPILVALIMPMMSSERVSIKRWLGLALGLAGTSLVLAGNAGIEPISLTVLVFSTSALIAFTIATVWEKRFGVAHHPLTSNMVQYTVGLAGTLPLALLFEPMHIEVTVPFLFALAYLVLGNSLLAISLLLMMIRRGEATRVSALFFLVPPVSALIAWLVLDEHMSSLAWLGMAVAAIGVWMTTRRVV</sequence>
<dbReference type="GO" id="GO:0016020">
    <property type="term" value="C:membrane"/>
    <property type="evidence" value="ECO:0007669"/>
    <property type="project" value="UniProtKB-SubCell"/>
</dbReference>
<keyword evidence="5 6" id="KW-0472">Membrane</keyword>
<feature type="domain" description="EamA" evidence="7">
    <location>
        <begin position="13"/>
        <end position="138"/>
    </location>
</feature>
<evidence type="ECO:0000256" key="2">
    <source>
        <dbReference type="ARBA" id="ARBA00007362"/>
    </source>
</evidence>
<evidence type="ECO:0000256" key="5">
    <source>
        <dbReference type="ARBA" id="ARBA00023136"/>
    </source>
</evidence>
<dbReference type="EMBL" id="CP018632">
    <property type="protein sequence ID" value="ASJ72625.1"/>
    <property type="molecule type" value="Genomic_DNA"/>
</dbReference>
<name>A0A2Z2NQ72_9GAMM</name>
<evidence type="ECO:0000259" key="7">
    <source>
        <dbReference type="Pfam" id="PF00892"/>
    </source>
</evidence>
<evidence type="ECO:0000256" key="1">
    <source>
        <dbReference type="ARBA" id="ARBA00004141"/>
    </source>
</evidence>
<accession>A0A2Z2NQ72</accession>
<keyword evidence="4 6" id="KW-1133">Transmembrane helix</keyword>
<dbReference type="InterPro" id="IPR037185">
    <property type="entry name" value="EmrE-like"/>
</dbReference>
<feature type="transmembrane region" description="Helical" evidence="6">
    <location>
        <begin position="212"/>
        <end position="232"/>
    </location>
</feature>
<comment type="similarity">
    <text evidence="2">Belongs to the EamA transporter family.</text>
</comment>
<feature type="transmembrane region" description="Helical" evidence="6">
    <location>
        <begin position="150"/>
        <end position="168"/>
    </location>
</feature>
<evidence type="ECO:0000256" key="6">
    <source>
        <dbReference type="SAM" id="Phobius"/>
    </source>
</evidence>
<proteinExistence type="inferred from homology"/>
<feature type="domain" description="EamA" evidence="7">
    <location>
        <begin position="156"/>
        <end position="284"/>
    </location>
</feature>
<dbReference type="InterPro" id="IPR000620">
    <property type="entry name" value="EamA_dom"/>
</dbReference>
<dbReference type="Proteomes" id="UP000250079">
    <property type="component" value="Chromosome"/>
</dbReference>
<feature type="transmembrane region" description="Helical" evidence="6">
    <location>
        <begin position="267"/>
        <end position="284"/>
    </location>
</feature>